<name>A0ACC1TH55_9AGAR</name>
<dbReference type="EMBL" id="MU796525">
    <property type="protein sequence ID" value="KAJ3803928.1"/>
    <property type="molecule type" value="Genomic_DNA"/>
</dbReference>
<accession>A0ACC1TH55</accession>
<protein>
    <submittedName>
        <fullName evidence="1">Uncharacterized protein</fullName>
    </submittedName>
</protein>
<reference evidence="1" key="1">
    <citation type="submission" date="2022-09" db="EMBL/GenBank/DDBJ databases">
        <title>A Global Phylogenomic Analysis of the Shiitake Genus Lentinula.</title>
        <authorList>
            <consortium name="DOE Joint Genome Institute"/>
            <person name="Sierra-Patev S."/>
            <person name="Min B."/>
            <person name="Naranjo-Ortiz M."/>
            <person name="Looney B."/>
            <person name="Konkel Z."/>
            <person name="Slot J.C."/>
            <person name="Sakamoto Y."/>
            <person name="Steenwyk J.L."/>
            <person name="Rokas A."/>
            <person name="Carro J."/>
            <person name="Camarero S."/>
            <person name="Ferreira P."/>
            <person name="Molpeceres G."/>
            <person name="Ruiz-Duenas F.J."/>
            <person name="Serrano A."/>
            <person name="Henrissat B."/>
            <person name="Drula E."/>
            <person name="Hughes K.W."/>
            <person name="Mata J.L."/>
            <person name="Ishikawa N.K."/>
            <person name="Vargas-Isla R."/>
            <person name="Ushijima S."/>
            <person name="Smith C.A."/>
            <person name="Ahrendt S."/>
            <person name="Andreopoulos W."/>
            <person name="He G."/>
            <person name="Labutti K."/>
            <person name="Lipzen A."/>
            <person name="Ng V."/>
            <person name="Riley R."/>
            <person name="Sandor L."/>
            <person name="Barry K."/>
            <person name="Martinez A.T."/>
            <person name="Xiao Y."/>
            <person name="Gibbons J.G."/>
            <person name="Terashima K."/>
            <person name="Grigoriev I.V."/>
            <person name="Hibbett D.S."/>
        </authorList>
    </citation>
    <scope>NUCLEOTIDE SEQUENCE</scope>
    <source>
        <strain evidence="1">TMI1499</strain>
    </source>
</reference>
<sequence>MAFTGSQYGMHPGSDDVNSGPVFLACVKTILSVLSWYWLSEIFALLFFLTTCSLSL</sequence>
<keyword evidence="2" id="KW-1185">Reference proteome</keyword>
<evidence type="ECO:0000313" key="2">
    <source>
        <dbReference type="Proteomes" id="UP001163835"/>
    </source>
</evidence>
<dbReference type="Proteomes" id="UP001163835">
    <property type="component" value="Unassembled WGS sequence"/>
</dbReference>
<evidence type="ECO:0000313" key="1">
    <source>
        <dbReference type="EMBL" id="KAJ3803928.1"/>
    </source>
</evidence>
<organism evidence="1 2">
    <name type="scientific">Lentinula aff. lateritia</name>
    <dbReference type="NCBI Taxonomy" id="2804960"/>
    <lineage>
        <taxon>Eukaryota</taxon>
        <taxon>Fungi</taxon>
        <taxon>Dikarya</taxon>
        <taxon>Basidiomycota</taxon>
        <taxon>Agaricomycotina</taxon>
        <taxon>Agaricomycetes</taxon>
        <taxon>Agaricomycetidae</taxon>
        <taxon>Agaricales</taxon>
        <taxon>Marasmiineae</taxon>
        <taxon>Omphalotaceae</taxon>
        <taxon>Lentinula</taxon>
    </lineage>
</organism>
<comment type="caution">
    <text evidence="1">The sequence shown here is derived from an EMBL/GenBank/DDBJ whole genome shotgun (WGS) entry which is preliminary data.</text>
</comment>
<gene>
    <name evidence="1" type="ORF">F5876DRAFT_84107</name>
</gene>
<proteinExistence type="predicted"/>